<dbReference type="KEGG" id="ccs:CCNA_03946"/>
<dbReference type="GeneID" id="18668856"/>
<dbReference type="Proteomes" id="UP000001364">
    <property type="component" value="Chromosome"/>
</dbReference>
<dbReference type="HOGENOM" id="CLU_3434938_0_0_5"/>
<protein>
    <submittedName>
        <fullName evidence="1">Uncharacterized protein</fullName>
    </submittedName>
</protein>
<organism evidence="1 2">
    <name type="scientific">Caulobacter vibrioides (strain NA1000 / CB15N)</name>
    <name type="common">Caulobacter crescentus</name>
    <dbReference type="NCBI Taxonomy" id="565050"/>
    <lineage>
        <taxon>Bacteria</taxon>
        <taxon>Pseudomonadati</taxon>
        <taxon>Pseudomonadota</taxon>
        <taxon>Alphaproteobacteria</taxon>
        <taxon>Caulobacterales</taxon>
        <taxon>Caulobacteraceae</taxon>
        <taxon>Caulobacter</taxon>
    </lineage>
</organism>
<gene>
    <name evidence="1" type="ordered locus">CCNA_03946</name>
</gene>
<keyword evidence="2" id="KW-1185">Reference proteome</keyword>
<evidence type="ECO:0000313" key="1">
    <source>
        <dbReference type="EMBL" id="AHI88549.1"/>
    </source>
</evidence>
<accession>A0A0H3IZD0</accession>
<dbReference type="RefSeq" id="YP_009020518.1">
    <property type="nucleotide sequence ID" value="NC_011916.1"/>
</dbReference>
<evidence type="ECO:0000313" key="2">
    <source>
        <dbReference type="Proteomes" id="UP000001364"/>
    </source>
</evidence>
<dbReference type="RefSeq" id="WP_024265671.1">
    <property type="nucleotide sequence ID" value="NC_011916.1"/>
</dbReference>
<sequence>MIAFLTFNLGGVGQ</sequence>
<dbReference type="EMBL" id="CP001340">
    <property type="protein sequence ID" value="AHI88549.1"/>
    <property type="molecule type" value="Genomic_DNA"/>
</dbReference>
<reference evidence="1 2" key="1">
    <citation type="journal article" date="2010" name="J. Bacteriol.">
        <title>The genetic basis of laboratory adaptation in Caulobacter crescentus.</title>
        <authorList>
            <person name="Marks M.E."/>
            <person name="Castro-Rojas C.M."/>
            <person name="Teiling C."/>
            <person name="Du L."/>
            <person name="Kapatral V."/>
            <person name="Walunas T.L."/>
            <person name="Crosson S."/>
        </authorList>
    </citation>
    <scope>NUCLEOTIDE SEQUENCE [LARGE SCALE GENOMIC DNA]</scope>
    <source>
        <strain evidence="2">NA1000 / CB15N</strain>
    </source>
</reference>
<name>A0A0H3IZD0_CAUVN</name>
<proteinExistence type="predicted"/>